<reference evidence="1 2" key="1">
    <citation type="submission" date="2013-11" db="EMBL/GenBank/DDBJ databases">
        <title>Draft genome sequence and annotation of the entomopathogenic bacterium, Xenorhabdus cabanillasi strain JM26.</title>
        <authorList>
            <person name="Gualtieri M."/>
            <person name="Ogier J.C."/>
            <person name="Pages S."/>
            <person name="Givaudan A."/>
            <person name="Gaudriault S."/>
        </authorList>
    </citation>
    <scope>NUCLEOTIDE SEQUENCE [LARGE SCALE GENOMIC DNA]</scope>
    <source>
        <strain evidence="1 2">JM26</strain>
    </source>
</reference>
<name>W1J6J4_9GAMM</name>
<organism evidence="1 2">
    <name type="scientific">Xenorhabdus cabanillasii JM26</name>
    <dbReference type="NCBI Taxonomy" id="1427517"/>
    <lineage>
        <taxon>Bacteria</taxon>
        <taxon>Pseudomonadati</taxon>
        <taxon>Pseudomonadota</taxon>
        <taxon>Gammaproteobacteria</taxon>
        <taxon>Enterobacterales</taxon>
        <taxon>Morganellaceae</taxon>
        <taxon>Xenorhabdus</taxon>
    </lineage>
</organism>
<sequence>MCICQVSYVIFFCVPYAARDSAMRWAIQLSISDSINATEWGPILTCFGNSPSEISL</sequence>
<accession>W1J6J4</accession>
<protein>
    <submittedName>
        <fullName evidence="1">Uncharacterized protein</fullName>
    </submittedName>
</protein>
<proteinExistence type="predicted"/>
<dbReference type="AlphaFoldDB" id="W1J6J4"/>
<comment type="caution">
    <text evidence="1">The sequence shown here is derived from an EMBL/GenBank/DDBJ whole genome shotgun (WGS) entry which is preliminary data.</text>
</comment>
<dbReference type="EMBL" id="CBXE010000231">
    <property type="protein sequence ID" value="CDL86349.1"/>
    <property type="molecule type" value="Genomic_DNA"/>
</dbReference>
<gene>
    <name evidence="1" type="ORF">XCR1_3060003</name>
</gene>
<evidence type="ECO:0000313" key="1">
    <source>
        <dbReference type="EMBL" id="CDL86349.1"/>
    </source>
</evidence>
<evidence type="ECO:0000313" key="2">
    <source>
        <dbReference type="Proteomes" id="UP000019197"/>
    </source>
</evidence>
<dbReference type="Proteomes" id="UP000019197">
    <property type="component" value="Unassembled WGS sequence"/>
</dbReference>